<name>A0AB38H7R9_9PAST</name>
<feature type="coiled-coil region" evidence="1">
    <location>
        <begin position="81"/>
        <end position="157"/>
    </location>
</feature>
<gene>
    <name evidence="3" type="ORF">NCTC8540_00247</name>
</gene>
<dbReference type="AlphaFoldDB" id="A0AB38H7R9"/>
<sequence length="190" mass="22223">MEKENINAEETIETLLNKQIERNEKLAKLSLGLSGTTLLLTGVVVFTLVNDLSYIKDSIWNTQYKISQIIASNENDKDVSLVSLQNKAVEIEREISRLERNLSEINQNLISFRDVFNDEFQLNKPIENKNSSYYGYLDKKEDKKTTLKEDLAFIKHQISEKRGSYSEEPTLKDDILKIKDDTNWIRWFKR</sequence>
<accession>A0AB38H7R9</accession>
<keyword evidence="2" id="KW-0812">Transmembrane</keyword>
<comment type="caution">
    <text evidence="3">The sequence shown here is derived from an EMBL/GenBank/DDBJ whole genome shotgun (WGS) entry which is preliminary data.</text>
</comment>
<evidence type="ECO:0000256" key="2">
    <source>
        <dbReference type="SAM" id="Phobius"/>
    </source>
</evidence>
<dbReference type="Proteomes" id="UP000254496">
    <property type="component" value="Unassembled WGS sequence"/>
</dbReference>
<keyword evidence="2" id="KW-0472">Membrane</keyword>
<keyword evidence="1" id="KW-0175">Coiled coil</keyword>
<evidence type="ECO:0000313" key="4">
    <source>
        <dbReference type="Proteomes" id="UP000254496"/>
    </source>
</evidence>
<feature type="transmembrane region" description="Helical" evidence="2">
    <location>
        <begin position="26"/>
        <end position="49"/>
    </location>
</feature>
<reference evidence="3 4" key="1">
    <citation type="submission" date="2018-06" db="EMBL/GenBank/DDBJ databases">
        <authorList>
            <consortium name="Pathogen Informatics"/>
            <person name="Doyle S."/>
        </authorList>
    </citation>
    <scope>NUCLEOTIDE SEQUENCE [LARGE SCALE GENOMIC DNA]</scope>
    <source>
        <strain evidence="3 4">NCTC8540</strain>
    </source>
</reference>
<evidence type="ECO:0000256" key="1">
    <source>
        <dbReference type="SAM" id="Coils"/>
    </source>
</evidence>
<dbReference type="EMBL" id="UGHJ01000001">
    <property type="protein sequence ID" value="STO67778.1"/>
    <property type="molecule type" value="Genomic_DNA"/>
</dbReference>
<protein>
    <submittedName>
        <fullName evidence="3">Uncharacterized protein</fullName>
    </submittedName>
</protein>
<evidence type="ECO:0000313" key="3">
    <source>
        <dbReference type="EMBL" id="STO67778.1"/>
    </source>
</evidence>
<keyword evidence="2" id="KW-1133">Transmembrane helix</keyword>
<dbReference type="RefSeq" id="WP_115072534.1">
    <property type="nucleotide sequence ID" value="NZ_UGHE01000002.1"/>
</dbReference>
<proteinExistence type="predicted"/>
<organism evidence="3 4">
    <name type="scientific">Canicola haemoglobinophilus</name>
    <dbReference type="NCBI Taxonomy" id="733"/>
    <lineage>
        <taxon>Bacteria</taxon>
        <taxon>Pseudomonadati</taxon>
        <taxon>Pseudomonadota</taxon>
        <taxon>Gammaproteobacteria</taxon>
        <taxon>Pasteurellales</taxon>
        <taxon>Pasteurellaceae</taxon>
        <taxon>Canicola</taxon>
    </lineage>
</organism>